<dbReference type="Proteomes" id="UP001549122">
    <property type="component" value="Unassembled WGS sequence"/>
</dbReference>
<evidence type="ECO:0008006" key="4">
    <source>
        <dbReference type="Google" id="ProtNLM"/>
    </source>
</evidence>
<evidence type="ECO:0000313" key="3">
    <source>
        <dbReference type="Proteomes" id="UP001549122"/>
    </source>
</evidence>
<name>A0ABV2FJF3_9STRE</name>
<evidence type="ECO:0000256" key="1">
    <source>
        <dbReference type="SAM" id="Phobius"/>
    </source>
</evidence>
<evidence type="ECO:0000313" key="2">
    <source>
        <dbReference type="EMBL" id="MET3558682.1"/>
    </source>
</evidence>
<dbReference type="RefSeq" id="WP_354365809.1">
    <property type="nucleotide sequence ID" value="NZ_JBEPLO010000021.1"/>
</dbReference>
<dbReference type="EMBL" id="JBEPLO010000021">
    <property type="protein sequence ID" value="MET3558682.1"/>
    <property type="molecule type" value="Genomic_DNA"/>
</dbReference>
<feature type="transmembrane region" description="Helical" evidence="1">
    <location>
        <begin position="6"/>
        <end position="25"/>
    </location>
</feature>
<proteinExistence type="predicted"/>
<keyword evidence="3" id="KW-1185">Reference proteome</keyword>
<protein>
    <recommendedName>
        <fullName evidence="4">Phage protein</fullName>
    </recommendedName>
</protein>
<organism evidence="2 3">
    <name type="scientific">Streptococcus rupicaprae</name>
    <dbReference type="NCBI Taxonomy" id="759619"/>
    <lineage>
        <taxon>Bacteria</taxon>
        <taxon>Bacillati</taxon>
        <taxon>Bacillota</taxon>
        <taxon>Bacilli</taxon>
        <taxon>Lactobacillales</taxon>
        <taxon>Streptococcaceae</taxon>
        <taxon>Streptococcus</taxon>
    </lineage>
</organism>
<reference evidence="2 3" key="1">
    <citation type="submission" date="2024-06" db="EMBL/GenBank/DDBJ databases">
        <title>Genomic Encyclopedia of Type Strains, Phase IV (KMG-IV): sequencing the most valuable type-strain genomes for metagenomic binning, comparative biology and taxonomic classification.</title>
        <authorList>
            <person name="Goeker M."/>
        </authorList>
    </citation>
    <scope>NUCLEOTIDE SEQUENCE [LARGE SCALE GENOMIC DNA]</scope>
    <source>
        <strain evidence="2 3">DSM 28303</strain>
    </source>
</reference>
<sequence length="58" mass="6849">MSLKNHINCLYFALVLLVVILAYTVDRLGKVERRLETQYVLITELYKDKGGEAWYQKE</sequence>
<keyword evidence="1" id="KW-0812">Transmembrane</keyword>
<gene>
    <name evidence="2" type="ORF">ABID29_001808</name>
</gene>
<comment type="caution">
    <text evidence="2">The sequence shown here is derived from an EMBL/GenBank/DDBJ whole genome shotgun (WGS) entry which is preliminary data.</text>
</comment>
<accession>A0ABV2FJF3</accession>
<keyword evidence="1" id="KW-0472">Membrane</keyword>
<keyword evidence="1" id="KW-1133">Transmembrane helix</keyword>